<dbReference type="Proteomes" id="UP001305414">
    <property type="component" value="Unassembled WGS sequence"/>
</dbReference>
<sequence length="75" mass="8403">MSNTQRAESPLTNIKFGSDLQVKHSVMRLAAYERDTYTTLLTKLETEGLQKQFQDDQGWCQGCSVAKTGTEGFRG</sequence>
<keyword evidence="2" id="KW-1185">Reference proteome</keyword>
<comment type="caution">
    <text evidence="1">The sequence shown here is derived from an EMBL/GenBank/DDBJ whole genome shotgun (WGS) entry which is preliminary data.</text>
</comment>
<organism evidence="1 2">
    <name type="scientific">Xylaria bambusicola</name>
    <dbReference type="NCBI Taxonomy" id="326684"/>
    <lineage>
        <taxon>Eukaryota</taxon>
        <taxon>Fungi</taxon>
        <taxon>Dikarya</taxon>
        <taxon>Ascomycota</taxon>
        <taxon>Pezizomycotina</taxon>
        <taxon>Sordariomycetes</taxon>
        <taxon>Xylariomycetidae</taxon>
        <taxon>Xylariales</taxon>
        <taxon>Xylariaceae</taxon>
        <taxon>Xylaria</taxon>
    </lineage>
</organism>
<reference evidence="1 2" key="1">
    <citation type="submission" date="2023-10" db="EMBL/GenBank/DDBJ databases">
        <title>Draft genome sequence of Xylaria bambusicola isolate GMP-LS, the root and basal stem rot pathogen of sugarcane in Indonesia.</title>
        <authorList>
            <person name="Selvaraj P."/>
            <person name="Muralishankar V."/>
            <person name="Muruganantham S."/>
            <person name="Sp S."/>
            <person name="Haryani S."/>
            <person name="Lau K.J.X."/>
            <person name="Naqvi N.I."/>
        </authorList>
    </citation>
    <scope>NUCLEOTIDE SEQUENCE [LARGE SCALE GENOMIC DNA]</scope>
    <source>
        <strain evidence="1">GMP-LS</strain>
    </source>
</reference>
<evidence type="ECO:0000313" key="1">
    <source>
        <dbReference type="EMBL" id="KAK5635966.1"/>
    </source>
</evidence>
<proteinExistence type="predicted"/>
<evidence type="ECO:0000313" key="2">
    <source>
        <dbReference type="Proteomes" id="UP001305414"/>
    </source>
</evidence>
<gene>
    <name evidence="1" type="ORF">RRF57_011678</name>
</gene>
<accession>A0AAN7UZU5</accession>
<dbReference type="AlphaFoldDB" id="A0AAN7UZU5"/>
<dbReference type="EMBL" id="JAWHQM010000060">
    <property type="protein sequence ID" value="KAK5635966.1"/>
    <property type="molecule type" value="Genomic_DNA"/>
</dbReference>
<name>A0AAN7UZU5_9PEZI</name>
<protein>
    <submittedName>
        <fullName evidence="1">Uncharacterized protein</fullName>
    </submittedName>
</protein>